<keyword evidence="2" id="KW-1185">Reference proteome</keyword>
<evidence type="ECO:0000313" key="2">
    <source>
        <dbReference type="Proteomes" id="UP001396334"/>
    </source>
</evidence>
<accession>A0ABR2TCS3</accession>
<dbReference type="EMBL" id="JBBPBN010000006">
    <property type="protein sequence ID" value="KAK9035249.1"/>
    <property type="molecule type" value="Genomic_DNA"/>
</dbReference>
<organism evidence="1 2">
    <name type="scientific">Hibiscus sabdariffa</name>
    <name type="common">roselle</name>
    <dbReference type="NCBI Taxonomy" id="183260"/>
    <lineage>
        <taxon>Eukaryota</taxon>
        <taxon>Viridiplantae</taxon>
        <taxon>Streptophyta</taxon>
        <taxon>Embryophyta</taxon>
        <taxon>Tracheophyta</taxon>
        <taxon>Spermatophyta</taxon>
        <taxon>Magnoliopsida</taxon>
        <taxon>eudicotyledons</taxon>
        <taxon>Gunneridae</taxon>
        <taxon>Pentapetalae</taxon>
        <taxon>rosids</taxon>
        <taxon>malvids</taxon>
        <taxon>Malvales</taxon>
        <taxon>Malvaceae</taxon>
        <taxon>Malvoideae</taxon>
        <taxon>Hibiscus</taxon>
    </lineage>
</organism>
<sequence length="167" mass="18423">MVEMMDDQHLNPLGLAMAESAPTAQQLVSSLAISFHSSSSIAMKCVARLLLSSVLPRIDLDVPKSETFALNFSSNKDIRVADKLEWRLKSADMRVLRQLLWQFLVEFPRIKGTPHFGHADTGKSVPLGMKSYTSNGTSVSKQHPNNLRKDFSATTALDILTATNIPL</sequence>
<comment type="caution">
    <text evidence="1">The sequence shown here is derived from an EMBL/GenBank/DDBJ whole genome shotgun (WGS) entry which is preliminary data.</text>
</comment>
<name>A0ABR2TCS3_9ROSI</name>
<dbReference type="Proteomes" id="UP001396334">
    <property type="component" value="Unassembled WGS sequence"/>
</dbReference>
<reference evidence="1 2" key="1">
    <citation type="journal article" date="2024" name="G3 (Bethesda)">
        <title>Genome assembly of Hibiscus sabdariffa L. provides insights into metabolisms of medicinal natural products.</title>
        <authorList>
            <person name="Kim T."/>
        </authorList>
    </citation>
    <scope>NUCLEOTIDE SEQUENCE [LARGE SCALE GENOMIC DNA]</scope>
    <source>
        <strain evidence="1">TK-2024</strain>
        <tissue evidence="1">Old leaves</tissue>
    </source>
</reference>
<protein>
    <submittedName>
        <fullName evidence="1">Uncharacterized protein</fullName>
    </submittedName>
</protein>
<evidence type="ECO:0000313" key="1">
    <source>
        <dbReference type="EMBL" id="KAK9035249.1"/>
    </source>
</evidence>
<proteinExistence type="predicted"/>
<gene>
    <name evidence="1" type="ORF">V6N11_077296</name>
</gene>